<evidence type="ECO:0000256" key="8">
    <source>
        <dbReference type="ARBA" id="ARBA00049244"/>
    </source>
</evidence>
<dbReference type="SUPFAM" id="SSF56672">
    <property type="entry name" value="DNA/RNA polymerases"/>
    <property type="match status" value="1"/>
</dbReference>
<dbReference type="SUPFAM" id="SSF53098">
    <property type="entry name" value="Ribonuclease H-like"/>
    <property type="match status" value="1"/>
</dbReference>
<dbReference type="Gene3D" id="3.30.420.10">
    <property type="entry name" value="Ribonuclease H-like superfamily/Ribonuclease H"/>
    <property type="match status" value="1"/>
</dbReference>
<dbReference type="InterPro" id="IPR012337">
    <property type="entry name" value="RNaseH-like_sf"/>
</dbReference>
<dbReference type="Proteomes" id="UP001165121">
    <property type="component" value="Unassembled WGS sequence"/>
</dbReference>
<dbReference type="GO" id="GO:0006260">
    <property type="term" value="P:DNA replication"/>
    <property type="evidence" value="ECO:0007669"/>
    <property type="project" value="UniProtKB-KW"/>
</dbReference>
<keyword evidence="11" id="KW-1185">Reference proteome</keyword>
<evidence type="ECO:0000313" key="11">
    <source>
        <dbReference type="Proteomes" id="UP001165121"/>
    </source>
</evidence>
<organism evidence="10 11">
    <name type="scientific">Phytophthora fragariaefolia</name>
    <dbReference type="NCBI Taxonomy" id="1490495"/>
    <lineage>
        <taxon>Eukaryota</taxon>
        <taxon>Sar</taxon>
        <taxon>Stramenopiles</taxon>
        <taxon>Oomycota</taxon>
        <taxon>Peronosporomycetes</taxon>
        <taxon>Peronosporales</taxon>
        <taxon>Peronosporaceae</taxon>
        <taxon>Phytophthora</taxon>
    </lineage>
</organism>
<gene>
    <name evidence="10" type="ORF">Pfra01_000778300</name>
</gene>
<feature type="domain" description="DNA-directed DNA polymerase family B mitochondria/virus" evidence="9">
    <location>
        <begin position="471"/>
        <end position="705"/>
    </location>
</feature>
<evidence type="ECO:0000256" key="1">
    <source>
        <dbReference type="ARBA" id="ARBA00005755"/>
    </source>
</evidence>
<evidence type="ECO:0000256" key="2">
    <source>
        <dbReference type="ARBA" id="ARBA00012417"/>
    </source>
</evidence>
<dbReference type="AlphaFoldDB" id="A0A9W6X6J7"/>
<protein>
    <recommendedName>
        <fullName evidence="2">DNA-directed DNA polymerase</fullName>
        <ecNumber evidence="2">2.7.7.7</ecNumber>
    </recommendedName>
</protein>
<proteinExistence type="inferred from homology"/>
<dbReference type="EMBL" id="BSXT01000694">
    <property type="protein sequence ID" value="GMF32547.1"/>
    <property type="molecule type" value="Genomic_DNA"/>
</dbReference>
<evidence type="ECO:0000256" key="4">
    <source>
        <dbReference type="ARBA" id="ARBA00022695"/>
    </source>
</evidence>
<keyword evidence="5" id="KW-0235">DNA replication</keyword>
<sequence length="744" mass="85036">MPITTALQNAQKHRRELYAFGKRNGLNVCWKIKTQMMESIVTPFKQGKASKIVTAFKKAKLSTDMSYLDAINQTSGKVDISLSRFNRIRKQIFGWKKCEVTYHLNDRIVNINNLFIDEENQYSSGADVELNILPTTNIETEWLPNPKRSRSRKKFFRDLTLAEYNLQAFQVYSDDFLIEDEYNENSFVPGESDDEDAANYPCFLSALYKAGALPDLVNQISQTMFNSGATVDFIRKTAKAFNICISVKQFRIDQKTGMAKNDTTVYGVTRNTMFILGSVGEHLFAIAPTNITKGALGNPELGAKHGRTDFRIKGGRVVFNDKKIYFLDSYAVISYLYHHRESHLTPITQQNMPKLLNNKYQEVRKLTEGDFSASNFRLMGRVPGKEVKLGQTVFRAFNIKTREYYDVRKYNVIYFDFETLVIANVQVPYCVSYCISEFNEMAPTSQLFSETRNIYGFGCEKKFLEALPSNSNNLLWAYNAGFDARFLLKHISYSSKDTNMIDCGSKIKQAHGFYNKREIVIKDAMSFLAGGLARLPKMFKDASSSLSLEKECFPHALINESNFRSIWPLEYLDSYESKDTLIDNATKIEAIIDGRLNCEMYATHYCNRDVDVLKVCFEAFRGLVMEGYDLDVYRFLSVSSLSLAYQHNEGCFDDCYEMNSVLLGFLRQGTVGGRVMARDNGKYHLKHKLADFDAVSLYPSAMSELPGYVRGKGKLFKDSIPSDADYYVARVRFDSIDIKRHSPF</sequence>
<evidence type="ECO:0000256" key="5">
    <source>
        <dbReference type="ARBA" id="ARBA00022705"/>
    </source>
</evidence>
<keyword evidence="4" id="KW-0548">Nucleotidyltransferase</keyword>
<dbReference type="GO" id="GO:0003887">
    <property type="term" value="F:DNA-directed DNA polymerase activity"/>
    <property type="evidence" value="ECO:0007669"/>
    <property type="project" value="UniProtKB-KW"/>
</dbReference>
<keyword evidence="6" id="KW-0239">DNA-directed DNA polymerase</keyword>
<evidence type="ECO:0000256" key="7">
    <source>
        <dbReference type="ARBA" id="ARBA00023125"/>
    </source>
</evidence>
<dbReference type="Pfam" id="PF03175">
    <property type="entry name" value="DNA_pol_B_2"/>
    <property type="match status" value="1"/>
</dbReference>
<dbReference type="EC" id="2.7.7.7" evidence="2"/>
<dbReference type="PANTHER" id="PTHR48144">
    <property type="entry name" value="DNA-DIRECTED DNA POLYMERASE"/>
    <property type="match status" value="1"/>
</dbReference>
<comment type="similarity">
    <text evidence="1">Belongs to the DNA polymerase type-B family.</text>
</comment>
<name>A0A9W6X6J7_9STRA</name>
<dbReference type="GO" id="GO:0000166">
    <property type="term" value="F:nucleotide binding"/>
    <property type="evidence" value="ECO:0007669"/>
    <property type="project" value="InterPro"/>
</dbReference>
<evidence type="ECO:0000256" key="6">
    <source>
        <dbReference type="ARBA" id="ARBA00022932"/>
    </source>
</evidence>
<dbReference type="InterPro" id="IPR036397">
    <property type="entry name" value="RNaseH_sf"/>
</dbReference>
<keyword evidence="3" id="KW-0808">Transferase</keyword>
<dbReference type="OrthoDB" id="10265614at2759"/>
<dbReference type="PANTHER" id="PTHR48144:SF2">
    <property type="entry name" value="DNA-DIRECTED DNA POLYMERASE"/>
    <property type="match status" value="1"/>
</dbReference>
<evidence type="ECO:0000259" key="9">
    <source>
        <dbReference type="Pfam" id="PF03175"/>
    </source>
</evidence>
<dbReference type="GO" id="GO:0003677">
    <property type="term" value="F:DNA binding"/>
    <property type="evidence" value="ECO:0007669"/>
    <property type="project" value="UniProtKB-KW"/>
</dbReference>
<evidence type="ECO:0000313" key="10">
    <source>
        <dbReference type="EMBL" id="GMF32547.1"/>
    </source>
</evidence>
<comment type="catalytic activity">
    <reaction evidence="8">
        <text>DNA(n) + a 2'-deoxyribonucleoside 5'-triphosphate = DNA(n+1) + diphosphate</text>
        <dbReference type="Rhea" id="RHEA:22508"/>
        <dbReference type="Rhea" id="RHEA-COMP:17339"/>
        <dbReference type="Rhea" id="RHEA-COMP:17340"/>
        <dbReference type="ChEBI" id="CHEBI:33019"/>
        <dbReference type="ChEBI" id="CHEBI:61560"/>
        <dbReference type="ChEBI" id="CHEBI:173112"/>
        <dbReference type="EC" id="2.7.7.7"/>
    </reaction>
</comment>
<accession>A0A9W6X6J7</accession>
<comment type="caution">
    <text evidence="10">The sequence shown here is derived from an EMBL/GenBank/DDBJ whole genome shotgun (WGS) entry which is preliminary data.</text>
</comment>
<dbReference type="InterPro" id="IPR043502">
    <property type="entry name" value="DNA/RNA_pol_sf"/>
</dbReference>
<reference evidence="10" key="1">
    <citation type="submission" date="2023-04" db="EMBL/GenBank/DDBJ databases">
        <title>Phytophthora fragariaefolia NBRC 109709.</title>
        <authorList>
            <person name="Ichikawa N."/>
            <person name="Sato H."/>
            <person name="Tonouchi N."/>
        </authorList>
    </citation>
    <scope>NUCLEOTIDE SEQUENCE</scope>
    <source>
        <strain evidence="10">NBRC 109709</strain>
    </source>
</reference>
<keyword evidence="7" id="KW-0238">DNA-binding</keyword>
<dbReference type="InterPro" id="IPR004868">
    <property type="entry name" value="DNA-dir_DNA_pol_B_mt/vir"/>
</dbReference>
<evidence type="ECO:0000256" key="3">
    <source>
        <dbReference type="ARBA" id="ARBA00022679"/>
    </source>
</evidence>